<comment type="caution">
    <text evidence="4">The sequence shown here is derived from an EMBL/GenBank/DDBJ whole genome shotgun (WGS) entry which is preliminary data.</text>
</comment>
<feature type="repeat" description="PPR" evidence="3">
    <location>
        <begin position="733"/>
        <end position="767"/>
    </location>
</feature>
<dbReference type="InterPro" id="IPR011990">
    <property type="entry name" value="TPR-like_helical_dom_sf"/>
</dbReference>
<feature type="repeat" description="PPR" evidence="3">
    <location>
        <begin position="943"/>
        <end position="977"/>
    </location>
</feature>
<keyword evidence="5" id="KW-1185">Reference proteome</keyword>
<comment type="similarity">
    <text evidence="1">Belongs to the PPR family. P subfamily.</text>
</comment>
<name>A0AAN8YUM6_9MAGN</name>
<proteinExistence type="inferred from homology"/>
<dbReference type="NCBIfam" id="TIGR00756">
    <property type="entry name" value="PPR"/>
    <property type="match status" value="8"/>
</dbReference>
<dbReference type="Gene3D" id="1.25.40.10">
    <property type="entry name" value="Tetratricopeptide repeat domain"/>
    <property type="match status" value="9"/>
</dbReference>
<feature type="repeat" description="PPR" evidence="3">
    <location>
        <begin position="1048"/>
        <end position="1082"/>
    </location>
</feature>
<dbReference type="PANTHER" id="PTHR47939:SF6">
    <property type="entry name" value="OS03G0168400 PROTEIN"/>
    <property type="match status" value="1"/>
</dbReference>
<evidence type="ECO:0000256" key="3">
    <source>
        <dbReference type="PROSITE-ProRule" id="PRU00708"/>
    </source>
</evidence>
<feature type="repeat" description="PPR" evidence="3">
    <location>
        <begin position="411"/>
        <end position="445"/>
    </location>
</feature>
<feature type="repeat" description="PPR" evidence="3">
    <location>
        <begin position="803"/>
        <end position="837"/>
    </location>
</feature>
<gene>
    <name evidence="4" type="ORF">RJ641_022878</name>
</gene>
<dbReference type="EMBL" id="JBAMMX010000027">
    <property type="protein sequence ID" value="KAK6913277.1"/>
    <property type="molecule type" value="Genomic_DNA"/>
</dbReference>
<reference evidence="4 5" key="1">
    <citation type="submission" date="2023-12" db="EMBL/GenBank/DDBJ databases">
        <title>A high-quality genome assembly for Dillenia turbinata (Dilleniales).</title>
        <authorList>
            <person name="Chanderbali A."/>
        </authorList>
    </citation>
    <scope>NUCLEOTIDE SEQUENCE [LARGE SCALE GENOMIC DNA]</scope>
    <source>
        <strain evidence="4">LSX21</strain>
        <tissue evidence="4">Leaf</tissue>
    </source>
</reference>
<dbReference type="PANTHER" id="PTHR47939">
    <property type="entry name" value="MEMBRANE-ASSOCIATED SALT-INDUCIBLE PROTEIN-LIKE"/>
    <property type="match status" value="1"/>
</dbReference>
<dbReference type="Proteomes" id="UP001370490">
    <property type="component" value="Unassembled WGS sequence"/>
</dbReference>
<evidence type="ECO:0000313" key="4">
    <source>
        <dbReference type="EMBL" id="KAK6913277.1"/>
    </source>
</evidence>
<dbReference type="PROSITE" id="PS51375">
    <property type="entry name" value="PPR"/>
    <property type="match status" value="13"/>
</dbReference>
<evidence type="ECO:0000256" key="2">
    <source>
        <dbReference type="ARBA" id="ARBA00022737"/>
    </source>
</evidence>
<keyword evidence="2" id="KW-0677">Repeat</keyword>
<evidence type="ECO:0000256" key="1">
    <source>
        <dbReference type="ARBA" id="ARBA00007626"/>
    </source>
</evidence>
<dbReference type="Pfam" id="PF13041">
    <property type="entry name" value="PPR_2"/>
    <property type="match status" value="4"/>
</dbReference>
<dbReference type="InterPro" id="IPR002885">
    <property type="entry name" value="PPR_rpt"/>
</dbReference>
<dbReference type="Pfam" id="PF01535">
    <property type="entry name" value="PPR"/>
    <property type="match status" value="7"/>
</dbReference>
<feature type="repeat" description="PPR" evidence="3">
    <location>
        <begin position="1013"/>
        <end position="1047"/>
    </location>
</feature>
<accession>A0AAN8YUM6</accession>
<feature type="repeat" description="PPR" evidence="3">
    <location>
        <begin position="1118"/>
        <end position="1152"/>
    </location>
</feature>
<feature type="repeat" description="PPR" evidence="3">
    <location>
        <begin position="201"/>
        <end position="235"/>
    </location>
</feature>
<feature type="repeat" description="PPR" evidence="3">
    <location>
        <begin position="1083"/>
        <end position="1117"/>
    </location>
</feature>
<feature type="repeat" description="PPR" evidence="3">
    <location>
        <begin position="1153"/>
        <end position="1187"/>
    </location>
</feature>
<organism evidence="4 5">
    <name type="scientific">Dillenia turbinata</name>
    <dbReference type="NCBI Taxonomy" id="194707"/>
    <lineage>
        <taxon>Eukaryota</taxon>
        <taxon>Viridiplantae</taxon>
        <taxon>Streptophyta</taxon>
        <taxon>Embryophyta</taxon>
        <taxon>Tracheophyta</taxon>
        <taxon>Spermatophyta</taxon>
        <taxon>Magnoliopsida</taxon>
        <taxon>eudicotyledons</taxon>
        <taxon>Gunneridae</taxon>
        <taxon>Pentapetalae</taxon>
        <taxon>Dilleniales</taxon>
        <taxon>Dilleniaceae</taxon>
        <taxon>Dillenia</taxon>
    </lineage>
</organism>
<feature type="repeat" description="PPR" evidence="3">
    <location>
        <begin position="274"/>
        <end position="308"/>
    </location>
</feature>
<sequence length="1235" mass="140634">MRLTLRSRPITSLLFIQTISASSSATPLISSVCSLFSHFSIFPPNSLAFSTSRDQIQETHENPSPVDCSSAVKSTILRCSHLWSKEDTTLNNPTLKDILFKISDISPQTTRRFFRVSEFTPEYVLEILLGFDFDCRKSELEVRMVESLWEIFCWGYKQSKDFKHAPRSCEVMVSMLFQVGLLRNIEFLLSRVESQGVLLDSHGIYSDLIKGYASDGELERAISIYDHMRRKQLAPSITCCNVLVTHLVRKKESQSAYRIGMDLVEMRFNLGEVEKATLKSVIGLLCKDGKIQEARNLLKKTMAFGLVPSNLIINEMASGYSEKKDFDDILILLKETKRGPDVLVGNRILFSLCSNLGLESAEVFMQELEQLGFIPDEKTFGILIGWSCSEGKLKNAFVHLSELLSRSLEPDIHSYNSLISGVFKLGLWEHARDIFDELVERGITPNLLTFKVLLAGYFKARQFDKAKEIVREMANQGLLRFSLPEDSFSKAFSIIGLNPLFVHVKRDNGVGFSKAEFFDTLGNGLYLDTDLEEYEKTVSRILEDAMVPNFDSLVMVECGHGNLETSLTMVDEMVCRGQELSLSTFLVLLKGLCASRYHPMKISYILDNMPKLTKQLDQEAFNLLVQAYGKKGLMRKARLILDEMFQRHLLVEHKTHTALLRGLCKNSNKKDLHDCWRFARADNWLPGLEDYKALTSQLCQHHMLKEALELLQSLSSIACTLVEELMRQGWALDCTTCSHLVRGFCMEKRFADAFRILDYALAKNMIPSPDVSIVLIPHLLSAKRFENALALKENIEREQPLLLCSVYSTLISGFCKIGKAGEAANLYRDMLAKELAPDADAYNILIQGNCCSKNLRKVWELFGFIIRTNVHLSISSYRAMVRVLCEKGMVLHALRLKELMLQDGNSDYLTIFNILIFYLFQEGCGLHVNSIVGELWKKKLQLDEVTYNFLVHGYCTHGSIPSSLHLLTTMISKGFRPSNRSLRIVISCLCNIGDLGNALELSRVMESRGWNHGSIVQNAIVEGLLSRGNLQEAEEFLQRMINKDLVPDNVNYDRLIKRFCFYGRLDKSIDLLNVMLKKGTLPNSTSYDCIIHGFCARNQLDLALDFFTEMLQRNLMPSIDTWNMLVQNLCHLGRTEEAERVWISMTRMGETPTKKIYYSLINRYHSDKNLHKASELLHAMQQCGYEPDFETHWSLISNLSNSNNKNEKNGSRNFLSRLLSESGFTFRKDVKGKLR</sequence>
<protein>
    <submittedName>
        <fullName evidence="4">Pentatricopeptide repeat</fullName>
    </submittedName>
</protein>
<dbReference type="AlphaFoldDB" id="A0AAN8YUM6"/>
<feature type="repeat" description="PPR" evidence="3">
    <location>
        <begin position="446"/>
        <end position="480"/>
    </location>
</feature>
<dbReference type="InterPro" id="IPR050667">
    <property type="entry name" value="PPR-containing_protein"/>
</dbReference>
<evidence type="ECO:0000313" key="5">
    <source>
        <dbReference type="Proteomes" id="UP001370490"/>
    </source>
</evidence>
<feature type="repeat" description="PPR" evidence="3">
    <location>
        <begin position="617"/>
        <end position="651"/>
    </location>
</feature>